<reference evidence="4" key="1">
    <citation type="submission" date="2016-11" db="EMBL/GenBank/DDBJ databases">
        <authorList>
            <person name="Varghese N."/>
            <person name="Submissions S."/>
        </authorList>
    </citation>
    <scope>NUCLEOTIDE SEQUENCE [LARGE SCALE GENOMIC DNA]</scope>
    <source>
        <strain evidence="4">DSM 22212</strain>
    </source>
</reference>
<keyword evidence="3" id="KW-0418">Kinase</keyword>
<feature type="domain" description="HTH marR-type" evidence="2">
    <location>
        <begin position="18"/>
        <end position="67"/>
    </location>
</feature>
<comment type="similarity">
    <text evidence="1">Belongs to the ROK (NagC/XylR) family.</text>
</comment>
<dbReference type="PANTHER" id="PTHR18964:SF149">
    <property type="entry name" value="BIFUNCTIONAL UDP-N-ACETYLGLUCOSAMINE 2-EPIMERASE_N-ACETYLMANNOSAMINE KINASE"/>
    <property type="match status" value="1"/>
</dbReference>
<dbReference type="AlphaFoldDB" id="A0A1M6VRW7"/>
<dbReference type="InterPro" id="IPR000835">
    <property type="entry name" value="HTH_MarR-typ"/>
</dbReference>
<dbReference type="Gene3D" id="3.30.420.40">
    <property type="match status" value="2"/>
</dbReference>
<evidence type="ECO:0000313" key="3">
    <source>
        <dbReference type="EMBL" id="SHK84101.1"/>
    </source>
</evidence>
<protein>
    <submittedName>
        <fullName evidence="3">Sugar kinase of the NBD/HSP70 family, may contain an N-terminal HTH domain</fullName>
    </submittedName>
</protein>
<keyword evidence="4" id="KW-1185">Reference proteome</keyword>
<dbReference type="InterPro" id="IPR000600">
    <property type="entry name" value="ROK"/>
</dbReference>
<evidence type="ECO:0000256" key="1">
    <source>
        <dbReference type="ARBA" id="ARBA00006479"/>
    </source>
</evidence>
<organism evidence="3 4">
    <name type="scientific">Rhodothermus profundi</name>
    <dbReference type="NCBI Taxonomy" id="633813"/>
    <lineage>
        <taxon>Bacteria</taxon>
        <taxon>Pseudomonadati</taxon>
        <taxon>Rhodothermota</taxon>
        <taxon>Rhodothermia</taxon>
        <taxon>Rhodothermales</taxon>
        <taxon>Rhodothermaceae</taxon>
        <taxon>Rhodothermus</taxon>
    </lineage>
</organism>
<accession>A0A1M6VRW7</accession>
<dbReference type="SUPFAM" id="SSF53067">
    <property type="entry name" value="Actin-like ATPase domain"/>
    <property type="match status" value="1"/>
</dbReference>
<proteinExistence type="inferred from homology"/>
<dbReference type="SUPFAM" id="SSF46785">
    <property type="entry name" value="Winged helix' DNA-binding domain"/>
    <property type="match status" value="1"/>
</dbReference>
<dbReference type="GO" id="GO:0016301">
    <property type="term" value="F:kinase activity"/>
    <property type="evidence" value="ECO:0007669"/>
    <property type="project" value="UniProtKB-KW"/>
</dbReference>
<dbReference type="EMBL" id="FRAU01000007">
    <property type="protein sequence ID" value="SHK84101.1"/>
    <property type="molecule type" value="Genomic_DNA"/>
</dbReference>
<keyword evidence="3" id="KW-0808">Transferase</keyword>
<gene>
    <name evidence="3" type="ORF">SAMN04488087_2086</name>
</gene>
<dbReference type="InterPro" id="IPR036390">
    <property type="entry name" value="WH_DNA-bd_sf"/>
</dbReference>
<dbReference type="STRING" id="633813.SAMN04488087_2086"/>
<dbReference type="Gene3D" id="1.10.10.10">
    <property type="entry name" value="Winged helix-like DNA-binding domain superfamily/Winged helix DNA-binding domain"/>
    <property type="match status" value="1"/>
</dbReference>
<dbReference type="InterPro" id="IPR043129">
    <property type="entry name" value="ATPase_NBD"/>
</dbReference>
<dbReference type="Proteomes" id="UP000185812">
    <property type="component" value="Unassembled WGS sequence"/>
</dbReference>
<sequence length="417" mass="46187">MLLGTNLKHAKAYNFRIILETIRRFGPISRADVARRTELTAQTVSNITRELLGMGLIYEAERRRDGRGAPSILLAINPDGAYSIGLDLDRDHLTALLVDFAGQIRRRVYQTLEGVLPPEQAMDLLARTAERLLQDTGVPREKVWGIGVGIPGPLDVSKDGHVTNIANPRAFPGWRRVPVVDILEQRLRLPIFLENNATAAAVGERWYGAGQHIPTFFYVFFSEGLGGGLIFNGLPYDGYTGNAGELGYCYLPPEIFSAEDLHVFKKPHLGILFSVPRLYRQLQEAGYTARSLEDLEQLFQDKNPVLIDWLHEGLEHLAPIILAIEYIIDPEAIFFGGRLPETIIAYIIEWLQQRLAELRIEEKPPVRLLPGTAGVDAAALGVATLPLYVQLAPGLHVLLKTGNGEALTPTRSSAPAR</sequence>
<dbReference type="Pfam" id="PF00480">
    <property type="entry name" value="ROK"/>
    <property type="match status" value="1"/>
</dbReference>
<evidence type="ECO:0000259" key="2">
    <source>
        <dbReference type="Pfam" id="PF12802"/>
    </source>
</evidence>
<dbReference type="OrthoDB" id="9810372at2"/>
<dbReference type="Pfam" id="PF12802">
    <property type="entry name" value="MarR_2"/>
    <property type="match status" value="1"/>
</dbReference>
<dbReference type="InterPro" id="IPR036388">
    <property type="entry name" value="WH-like_DNA-bd_sf"/>
</dbReference>
<dbReference type="PANTHER" id="PTHR18964">
    <property type="entry name" value="ROK (REPRESSOR, ORF, KINASE) FAMILY"/>
    <property type="match status" value="1"/>
</dbReference>
<name>A0A1M6VRW7_9BACT</name>
<dbReference type="RefSeq" id="WP_072715916.1">
    <property type="nucleotide sequence ID" value="NZ_FRAU01000007.1"/>
</dbReference>
<evidence type="ECO:0000313" key="4">
    <source>
        <dbReference type="Proteomes" id="UP000185812"/>
    </source>
</evidence>
<dbReference type="GO" id="GO:0003700">
    <property type="term" value="F:DNA-binding transcription factor activity"/>
    <property type="evidence" value="ECO:0007669"/>
    <property type="project" value="InterPro"/>
</dbReference>